<evidence type="ECO:0000313" key="3">
    <source>
        <dbReference type="Proteomes" id="UP000661691"/>
    </source>
</evidence>
<name>A0A926NCI6_9BACL</name>
<proteinExistence type="predicted"/>
<feature type="region of interest" description="Disordered" evidence="1">
    <location>
        <begin position="54"/>
        <end position="111"/>
    </location>
</feature>
<dbReference type="AlphaFoldDB" id="A0A926NCI6"/>
<gene>
    <name evidence="2" type="ORF">IC620_01735</name>
</gene>
<feature type="compositionally biased region" description="Polar residues" evidence="1">
    <location>
        <begin position="89"/>
        <end position="111"/>
    </location>
</feature>
<dbReference type="RefSeq" id="WP_191139030.1">
    <property type="nucleotide sequence ID" value="NZ_JACXAG020000002.1"/>
</dbReference>
<comment type="caution">
    <text evidence="2">The sequence shown here is derived from an EMBL/GenBank/DDBJ whole genome shotgun (WGS) entry which is preliminary data.</text>
</comment>
<evidence type="ECO:0000256" key="1">
    <source>
        <dbReference type="SAM" id="MobiDB-lite"/>
    </source>
</evidence>
<organism evidence="2 3">
    <name type="scientific">Polycladospora coralii</name>
    <dbReference type="NCBI Taxonomy" id="2771432"/>
    <lineage>
        <taxon>Bacteria</taxon>
        <taxon>Bacillati</taxon>
        <taxon>Bacillota</taxon>
        <taxon>Bacilli</taxon>
        <taxon>Bacillales</taxon>
        <taxon>Thermoactinomycetaceae</taxon>
        <taxon>Polycladospora</taxon>
    </lineage>
</organism>
<dbReference type="Proteomes" id="UP000661691">
    <property type="component" value="Unassembled WGS sequence"/>
</dbReference>
<feature type="compositionally biased region" description="Acidic residues" evidence="1">
    <location>
        <begin position="54"/>
        <end position="63"/>
    </location>
</feature>
<accession>A0A926NCI6</accession>
<reference evidence="2" key="1">
    <citation type="submission" date="2020-09" db="EMBL/GenBank/DDBJ databases">
        <title>A novel bacterium of genus Hazenella, isolated from South China Sea.</title>
        <authorList>
            <person name="Huang H."/>
            <person name="Mo K."/>
            <person name="Hu Y."/>
        </authorList>
    </citation>
    <scope>NUCLEOTIDE SEQUENCE</scope>
    <source>
        <strain evidence="2">IB182357</strain>
    </source>
</reference>
<protein>
    <submittedName>
        <fullName evidence="2">Uncharacterized protein</fullName>
    </submittedName>
</protein>
<keyword evidence="3" id="KW-1185">Reference proteome</keyword>
<dbReference type="EMBL" id="JACXAH010000002">
    <property type="protein sequence ID" value="MBD1371079.1"/>
    <property type="molecule type" value="Genomic_DNA"/>
</dbReference>
<evidence type="ECO:0000313" key="2">
    <source>
        <dbReference type="EMBL" id="MBD1371079.1"/>
    </source>
</evidence>
<sequence length="111" mass="12897">MKITVNLTKAELDLIEEAILQYQNLLMKSEEEEEIIKYELGLAKRVLSEFGMEELEEEVEEEQAVQQQQQMASNHPYPPQGGMPYGHSNHPQQNYQGQNTFVPPNQYPFSR</sequence>